<proteinExistence type="predicted"/>
<gene>
    <name evidence="1" type="ORF">ASPCAL13841</name>
</gene>
<accession>A0A0U5GH51</accession>
<evidence type="ECO:0000313" key="1">
    <source>
        <dbReference type="EMBL" id="CEL10727.1"/>
    </source>
</evidence>
<reference evidence="2" key="1">
    <citation type="journal article" date="2016" name="Genome Announc.">
        <title>Draft genome sequences of fungus Aspergillus calidoustus.</title>
        <authorList>
            <person name="Horn F."/>
            <person name="Linde J."/>
            <person name="Mattern D.J."/>
            <person name="Walther G."/>
            <person name="Guthke R."/>
            <person name="Scherlach K."/>
            <person name="Martin K."/>
            <person name="Brakhage A.A."/>
            <person name="Petzke L."/>
            <person name="Valiante V."/>
        </authorList>
    </citation>
    <scope>NUCLEOTIDE SEQUENCE [LARGE SCALE GENOMIC DNA]</scope>
    <source>
        <strain evidence="2">SF006504</strain>
    </source>
</reference>
<dbReference type="OrthoDB" id="10250282at2759"/>
<name>A0A0U5GH51_ASPCI</name>
<organism evidence="1 2">
    <name type="scientific">Aspergillus calidoustus</name>
    <dbReference type="NCBI Taxonomy" id="454130"/>
    <lineage>
        <taxon>Eukaryota</taxon>
        <taxon>Fungi</taxon>
        <taxon>Dikarya</taxon>
        <taxon>Ascomycota</taxon>
        <taxon>Pezizomycotina</taxon>
        <taxon>Eurotiomycetes</taxon>
        <taxon>Eurotiomycetidae</taxon>
        <taxon>Eurotiales</taxon>
        <taxon>Aspergillaceae</taxon>
        <taxon>Aspergillus</taxon>
        <taxon>Aspergillus subgen. Nidulantes</taxon>
    </lineage>
</organism>
<dbReference type="EMBL" id="CDMC01000020">
    <property type="protein sequence ID" value="CEL10727.1"/>
    <property type="molecule type" value="Genomic_DNA"/>
</dbReference>
<evidence type="ECO:0000313" key="2">
    <source>
        <dbReference type="Proteomes" id="UP000054771"/>
    </source>
</evidence>
<dbReference type="Proteomes" id="UP000054771">
    <property type="component" value="Unassembled WGS sequence"/>
</dbReference>
<keyword evidence="2" id="KW-1185">Reference proteome</keyword>
<sequence>MVDVYTVLSNERYTESLYSSYLGLVPDFGVGFAILSADTEAPTDLNAQADSIGDVVLEALMVTAIEQAAENFGGVYKLAAINSSITVSLRYPSGVIHRWIQQQRHRLLRNAR</sequence>
<protein>
    <submittedName>
        <fullName evidence="1">Uncharacterized protein</fullName>
    </submittedName>
</protein>
<dbReference type="STRING" id="454130.A0A0U5GH51"/>
<dbReference type="AlphaFoldDB" id="A0A0U5GH51"/>